<gene>
    <name evidence="7" type="primary">sigM_3</name>
    <name evidence="7" type="ORF">LA5096_02500</name>
</gene>
<protein>
    <submittedName>
        <fullName evidence="7">RNA polymerase sigma factor SigM</fullName>
    </submittedName>
</protein>
<comment type="similarity">
    <text evidence="1">Belongs to the sigma-70 factor family. ECF subfamily.</text>
</comment>
<evidence type="ECO:0000259" key="6">
    <source>
        <dbReference type="Pfam" id="PF08281"/>
    </source>
</evidence>
<dbReference type="NCBIfam" id="TIGR02937">
    <property type="entry name" value="sigma70-ECF"/>
    <property type="match status" value="1"/>
</dbReference>
<feature type="domain" description="RNA polymerase sigma factor 70 region 4 type 2" evidence="6">
    <location>
        <begin position="105"/>
        <end position="154"/>
    </location>
</feature>
<dbReference type="OrthoDB" id="9803470at2"/>
<keyword evidence="2" id="KW-0805">Transcription regulation</keyword>
<dbReference type="GO" id="GO:0006352">
    <property type="term" value="P:DNA-templated transcription initiation"/>
    <property type="evidence" value="ECO:0007669"/>
    <property type="project" value="InterPro"/>
</dbReference>
<dbReference type="PANTHER" id="PTHR43133:SF25">
    <property type="entry name" value="RNA POLYMERASE SIGMA FACTOR RFAY-RELATED"/>
    <property type="match status" value="1"/>
</dbReference>
<evidence type="ECO:0000313" key="7">
    <source>
        <dbReference type="EMBL" id="CTQ70373.1"/>
    </source>
</evidence>
<name>A0A0M6Z561_9HYPH</name>
<dbReference type="STRING" id="311410.LA5095_01245"/>
<dbReference type="Gene3D" id="1.10.1740.10">
    <property type="match status" value="1"/>
</dbReference>
<dbReference type="EMBL" id="CXWC01000010">
    <property type="protein sequence ID" value="CTQ70373.1"/>
    <property type="molecule type" value="Genomic_DNA"/>
</dbReference>
<keyword evidence="4" id="KW-0804">Transcription</keyword>
<dbReference type="GO" id="GO:0003677">
    <property type="term" value="F:DNA binding"/>
    <property type="evidence" value="ECO:0007669"/>
    <property type="project" value="InterPro"/>
</dbReference>
<keyword evidence="8" id="KW-1185">Reference proteome</keyword>
<evidence type="ECO:0000256" key="4">
    <source>
        <dbReference type="ARBA" id="ARBA00023163"/>
    </source>
</evidence>
<feature type="domain" description="RNA polymerase sigma-70 region 2" evidence="5">
    <location>
        <begin position="13"/>
        <end position="74"/>
    </location>
</feature>
<dbReference type="Gene3D" id="1.10.10.10">
    <property type="entry name" value="Winged helix-like DNA-binding domain superfamily/Winged helix DNA-binding domain"/>
    <property type="match status" value="1"/>
</dbReference>
<evidence type="ECO:0000256" key="3">
    <source>
        <dbReference type="ARBA" id="ARBA00023082"/>
    </source>
</evidence>
<evidence type="ECO:0000259" key="5">
    <source>
        <dbReference type="Pfam" id="PF04542"/>
    </source>
</evidence>
<dbReference type="RefSeq" id="WP_055113119.1">
    <property type="nucleotide sequence ID" value="NZ_CXWA01000001.1"/>
</dbReference>
<dbReference type="Pfam" id="PF08281">
    <property type="entry name" value="Sigma70_r4_2"/>
    <property type="match status" value="1"/>
</dbReference>
<proteinExistence type="inferred from homology"/>
<reference evidence="8" key="1">
    <citation type="submission" date="2015-07" db="EMBL/GenBank/DDBJ databases">
        <authorList>
            <person name="Rodrigo-Torres Lidia"/>
            <person name="Arahal R.David."/>
        </authorList>
    </citation>
    <scope>NUCLEOTIDE SEQUENCE [LARGE SCALE GENOMIC DNA]</scope>
    <source>
        <strain evidence="8">CECT 5096</strain>
    </source>
</reference>
<dbReference type="InterPro" id="IPR014284">
    <property type="entry name" value="RNA_pol_sigma-70_dom"/>
</dbReference>
<dbReference type="Pfam" id="PF04542">
    <property type="entry name" value="Sigma70_r2"/>
    <property type="match status" value="1"/>
</dbReference>
<accession>A0A0M6Z561</accession>
<dbReference type="GO" id="GO:0016987">
    <property type="term" value="F:sigma factor activity"/>
    <property type="evidence" value="ECO:0007669"/>
    <property type="project" value="UniProtKB-KW"/>
</dbReference>
<organism evidence="7 8">
    <name type="scientific">Roseibium album</name>
    <dbReference type="NCBI Taxonomy" id="311410"/>
    <lineage>
        <taxon>Bacteria</taxon>
        <taxon>Pseudomonadati</taxon>
        <taxon>Pseudomonadota</taxon>
        <taxon>Alphaproteobacteria</taxon>
        <taxon>Hyphomicrobiales</taxon>
        <taxon>Stappiaceae</taxon>
        <taxon>Roseibium</taxon>
    </lineage>
</organism>
<dbReference type="InterPro" id="IPR013249">
    <property type="entry name" value="RNA_pol_sigma70_r4_t2"/>
</dbReference>
<dbReference type="InterPro" id="IPR013324">
    <property type="entry name" value="RNA_pol_sigma_r3/r4-like"/>
</dbReference>
<dbReference type="CDD" id="cd06171">
    <property type="entry name" value="Sigma70_r4"/>
    <property type="match status" value="1"/>
</dbReference>
<dbReference type="InterPro" id="IPR007627">
    <property type="entry name" value="RNA_pol_sigma70_r2"/>
</dbReference>
<dbReference type="Proteomes" id="UP000049983">
    <property type="component" value="Unassembled WGS sequence"/>
</dbReference>
<dbReference type="PANTHER" id="PTHR43133">
    <property type="entry name" value="RNA POLYMERASE ECF-TYPE SIGMA FACTO"/>
    <property type="match status" value="1"/>
</dbReference>
<keyword evidence="3" id="KW-0731">Sigma factor</keyword>
<dbReference type="SUPFAM" id="SSF88659">
    <property type="entry name" value="Sigma3 and sigma4 domains of RNA polymerase sigma factors"/>
    <property type="match status" value="1"/>
</dbReference>
<evidence type="ECO:0000313" key="8">
    <source>
        <dbReference type="Proteomes" id="UP000049983"/>
    </source>
</evidence>
<dbReference type="AlphaFoldDB" id="A0A0M6Z561"/>
<dbReference type="SUPFAM" id="SSF88946">
    <property type="entry name" value="Sigma2 domain of RNA polymerase sigma factors"/>
    <property type="match status" value="1"/>
</dbReference>
<evidence type="ECO:0000256" key="1">
    <source>
        <dbReference type="ARBA" id="ARBA00010641"/>
    </source>
</evidence>
<evidence type="ECO:0000256" key="2">
    <source>
        <dbReference type="ARBA" id="ARBA00023015"/>
    </source>
</evidence>
<dbReference type="InterPro" id="IPR039425">
    <property type="entry name" value="RNA_pol_sigma-70-like"/>
</dbReference>
<dbReference type="InterPro" id="IPR036388">
    <property type="entry name" value="WH-like_DNA-bd_sf"/>
</dbReference>
<dbReference type="InterPro" id="IPR013325">
    <property type="entry name" value="RNA_pol_sigma_r2"/>
</dbReference>
<dbReference type="GeneID" id="97669881"/>
<sequence length="162" mass="18243">MPDSFHVALTEKLPNLRRFALSLCKASHLADDLVQITVERALVARNSYDPASRIEAWLFRILKNAWIDITRKQRVRGQEFDIHDAPDLAGQENHKGDDRLMVANVVDAVEALPLEQREVLILICFEELSYAEAAEILDIPKGTVMSRLSRARTAIAVKVGIK</sequence>